<accession>A0A2K2A5X7</accession>
<proteinExistence type="predicted"/>
<dbReference type="GO" id="GO:0061630">
    <property type="term" value="F:ubiquitin protein ligase activity"/>
    <property type="evidence" value="ECO:0000318"/>
    <property type="project" value="GO_Central"/>
</dbReference>
<dbReference type="Proteomes" id="UP000006729">
    <property type="component" value="Chromosome 6"/>
</dbReference>
<keyword evidence="8" id="KW-1185">Reference proteome</keyword>
<feature type="domain" description="RING-type" evidence="6">
    <location>
        <begin position="136"/>
        <end position="185"/>
    </location>
</feature>
<dbReference type="OrthoDB" id="8062037at2759"/>
<dbReference type="ExpressionAtlas" id="A0A2K2A5X7">
    <property type="expression patterns" value="baseline and differential"/>
</dbReference>
<evidence type="ECO:0000259" key="6">
    <source>
        <dbReference type="PROSITE" id="PS50089"/>
    </source>
</evidence>
<evidence type="ECO:0000256" key="5">
    <source>
        <dbReference type="SAM" id="Phobius"/>
    </source>
</evidence>
<keyword evidence="1" id="KW-0479">Metal-binding</keyword>
<dbReference type="PANTHER" id="PTHR45969">
    <property type="entry name" value="RING ZINC FINGER PROTEIN-RELATED"/>
    <property type="match status" value="1"/>
</dbReference>
<keyword evidence="5" id="KW-0812">Transmembrane</keyword>
<protein>
    <recommendedName>
        <fullName evidence="6">RING-type domain-containing protein</fullName>
    </recommendedName>
</protein>
<keyword evidence="3" id="KW-0862">Zinc</keyword>
<dbReference type="InParanoid" id="A0A2K2A5X7"/>
<dbReference type="Gene3D" id="3.30.40.10">
    <property type="entry name" value="Zinc/RING finger domain, C3HC4 (zinc finger)"/>
    <property type="match status" value="1"/>
</dbReference>
<dbReference type="Pfam" id="PF13639">
    <property type="entry name" value="zf-RING_2"/>
    <property type="match status" value="1"/>
</dbReference>
<evidence type="ECO:0000313" key="7">
    <source>
        <dbReference type="EMBL" id="PNT32933.1"/>
    </source>
</evidence>
<organism evidence="7 8">
    <name type="scientific">Populus trichocarpa</name>
    <name type="common">Western balsam poplar</name>
    <name type="synonym">Populus balsamifera subsp. trichocarpa</name>
    <dbReference type="NCBI Taxonomy" id="3694"/>
    <lineage>
        <taxon>Eukaryota</taxon>
        <taxon>Viridiplantae</taxon>
        <taxon>Streptophyta</taxon>
        <taxon>Embryophyta</taxon>
        <taxon>Tracheophyta</taxon>
        <taxon>Spermatophyta</taxon>
        <taxon>Magnoliopsida</taxon>
        <taxon>eudicotyledons</taxon>
        <taxon>Gunneridae</taxon>
        <taxon>Pentapetalae</taxon>
        <taxon>rosids</taxon>
        <taxon>fabids</taxon>
        <taxon>Malpighiales</taxon>
        <taxon>Salicaceae</taxon>
        <taxon>Saliceae</taxon>
        <taxon>Populus</taxon>
    </lineage>
</organism>
<keyword evidence="5" id="KW-1133">Transmembrane helix</keyword>
<gene>
    <name evidence="7" type="ORF">POPTR_006G217000</name>
</gene>
<feature type="transmembrane region" description="Helical" evidence="5">
    <location>
        <begin position="6"/>
        <end position="27"/>
    </location>
</feature>
<dbReference type="InterPro" id="IPR001841">
    <property type="entry name" value="Znf_RING"/>
</dbReference>
<evidence type="ECO:0000256" key="4">
    <source>
        <dbReference type="PROSITE-ProRule" id="PRU00175"/>
    </source>
</evidence>
<feature type="transmembrane region" description="Helical" evidence="5">
    <location>
        <begin position="39"/>
        <end position="56"/>
    </location>
</feature>
<dbReference type="SMART" id="SM00184">
    <property type="entry name" value="RING"/>
    <property type="match status" value="1"/>
</dbReference>
<evidence type="ECO:0000256" key="3">
    <source>
        <dbReference type="ARBA" id="ARBA00022833"/>
    </source>
</evidence>
<dbReference type="GO" id="GO:0008270">
    <property type="term" value="F:zinc ion binding"/>
    <property type="evidence" value="ECO:0007669"/>
    <property type="project" value="UniProtKB-KW"/>
</dbReference>
<dbReference type="PROSITE" id="PS50089">
    <property type="entry name" value="ZF_RING_2"/>
    <property type="match status" value="1"/>
</dbReference>
<dbReference type="SUPFAM" id="SSF57850">
    <property type="entry name" value="RING/U-box"/>
    <property type="match status" value="1"/>
</dbReference>
<sequence length="219" mass="24916">MLISSSPFLSSSSSSSSPLCFLLVFVLSSRVLRFQIRCLATALYCLHWLNLMGFFVEESGLIVTHLLYKAALVLAVLRWALAWALRFKNRTHLASPSNDSLRRSHPVPSSQQIRDGLILTTFGDVTERMPGVCDTCAVCLSQLRDQDEVRELRNCCHVFHRDCIDRWVDHDHEHDENHNTCPLCRAPLLTTSQSLARTRAEPSWAVERILYLFGDDLVM</sequence>
<keyword evidence="5" id="KW-0472">Membrane</keyword>
<name>A0A2K2A5X7_POPTR</name>
<feature type="transmembrane region" description="Helical" evidence="5">
    <location>
        <begin position="62"/>
        <end position="81"/>
    </location>
</feature>
<dbReference type="InterPro" id="IPR013083">
    <property type="entry name" value="Znf_RING/FYVE/PHD"/>
</dbReference>
<keyword evidence="2 4" id="KW-0863">Zinc-finger</keyword>
<dbReference type="PANTHER" id="PTHR45969:SF11">
    <property type="entry name" value="RING_U-BOX SUPERFAMILY PROTEIN"/>
    <property type="match status" value="1"/>
</dbReference>
<dbReference type="EMBL" id="CM009295">
    <property type="protein sequence ID" value="PNT32933.1"/>
    <property type="molecule type" value="Genomic_DNA"/>
</dbReference>
<dbReference type="GO" id="GO:0016567">
    <property type="term" value="P:protein ubiquitination"/>
    <property type="evidence" value="ECO:0000318"/>
    <property type="project" value="GO_Central"/>
</dbReference>
<evidence type="ECO:0000313" key="8">
    <source>
        <dbReference type="Proteomes" id="UP000006729"/>
    </source>
</evidence>
<dbReference type="AlphaFoldDB" id="A0A2K2A5X7"/>
<evidence type="ECO:0000256" key="1">
    <source>
        <dbReference type="ARBA" id="ARBA00022723"/>
    </source>
</evidence>
<reference evidence="7 8" key="1">
    <citation type="journal article" date="2006" name="Science">
        <title>The genome of black cottonwood, Populus trichocarpa (Torr. &amp; Gray).</title>
        <authorList>
            <person name="Tuskan G.A."/>
            <person name="Difazio S."/>
            <person name="Jansson S."/>
            <person name="Bohlmann J."/>
            <person name="Grigoriev I."/>
            <person name="Hellsten U."/>
            <person name="Putnam N."/>
            <person name="Ralph S."/>
            <person name="Rombauts S."/>
            <person name="Salamov A."/>
            <person name="Schein J."/>
            <person name="Sterck L."/>
            <person name="Aerts A."/>
            <person name="Bhalerao R.R."/>
            <person name="Bhalerao R.P."/>
            <person name="Blaudez D."/>
            <person name="Boerjan W."/>
            <person name="Brun A."/>
            <person name="Brunner A."/>
            <person name="Busov V."/>
            <person name="Campbell M."/>
            <person name="Carlson J."/>
            <person name="Chalot M."/>
            <person name="Chapman J."/>
            <person name="Chen G.L."/>
            <person name="Cooper D."/>
            <person name="Coutinho P.M."/>
            <person name="Couturier J."/>
            <person name="Covert S."/>
            <person name="Cronk Q."/>
            <person name="Cunningham R."/>
            <person name="Davis J."/>
            <person name="Degroeve S."/>
            <person name="Dejardin A."/>
            <person name="Depamphilis C."/>
            <person name="Detter J."/>
            <person name="Dirks B."/>
            <person name="Dubchak I."/>
            <person name="Duplessis S."/>
            <person name="Ehlting J."/>
            <person name="Ellis B."/>
            <person name="Gendler K."/>
            <person name="Goodstein D."/>
            <person name="Gribskov M."/>
            <person name="Grimwood J."/>
            <person name="Groover A."/>
            <person name="Gunter L."/>
            <person name="Hamberger B."/>
            <person name="Heinze B."/>
            <person name="Helariutta Y."/>
            <person name="Henrissat B."/>
            <person name="Holligan D."/>
            <person name="Holt R."/>
            <person name="Huang W."/>
            <person name="Islam-Faridi N."/>
            <person name="Jones S."/>
            <person name="Jones-Rhoades M."/>
            <person name="Jorgensen R."/>
            <person name="Joshi C."/>
            <person name="Kangasjarvi J."/>
            <person name="Karlsson J."/>
            <person name="Kelleher C."/>
            <person name="Kirkpatrick R."/>
            <person name="Kirst M."/>
            <person name="Kohler A."/>
            <person name="Kalluri U."/>
            <person name="Larimer F."/>
            <person name="Leebens-Mack J."/>
            <person name="Leple J.C."/>
            <person name="Locascio P."/>
            <person name="Lou Y."/>
            <person name="Lucas S."/>
            <person name="Martin F."/>
            <person name="Montanini B."/>
            <person name="Napoli C."/>
            <person name="Nelson D.R."/>
            <person name="Nelson C."/>
            <person name="Nieminen K."/>
            <person name="Nilsson O."/>
            <person name="Pereda V."/>
            <person name="Peter G."/>
            <person name="Philippe R."/>
            <person name="Pilate G."/>
            <person name="Poliakov A."/>
            <person name="Razumovskaya J."/>
            <person name="Richardson P."/>
            <person name="Rinaldi C."/>
            <person name="Ritland K."/>
            <person name="Rouze P."/>
            <person name="Ryaboy D."/>
            <person name="Schmutz J."/>
            <person name="Schrader J."/>
            <person name="Segerman B."/>
            <person name="Shin H."/>
            <person name="Siddiqui A."/>
            <person name="Sterky F."/>
            <person name="Terry A."/>
            <person name="Tsai C.J."/>
            <person name="Uberbacher E."/>
            <person name="Unneberg P."/>
            <person name="Vahala J."/>
            <person name="Wall K."/>
            <person name="Wessler S."/>
            <person name="Yang G."/>
            <person name="Yin T."/>
            <person name="Douglas C."/>
            <person name="Marra M."/>
            <person name="Sandberg G."/>
            <person name="Van de Peer Y."/>
            <person name="Rokhsar D."/>
        </authorList>
    </citation>
    <scope>NUCLEOTIDE SEQUENCE [LARGE SCALE GENOMIC DNA]</scope>
    <source>
        <strain evidence="8">cv. Nisqually</strain>
    </source>
</reference>
<dbReference type="FunCoup" id="A0A2K2A5X7">
    <property type="interactions" value="50"/>
</dbReference>
<evidence type="ECO:0000256" key="2">
    <source>
        <dbReference type="ARBA" id="ARBA00022771"/>
    </source>
</evidence>